<dbReference type="GO" id="GO:0019432">
    <property type="term" value="P:triglyceride biosynthetic process"/>
    <property type="evidence" value="ECO:0007669"/>
    <property type="project" value="TreeGrafter"/>
</dbReference>
<keyword evidence="13" id="KW-0472">Membrane</keyword>
<evidence type="ECO:0000256" key="12">
    <source>
        <dbReference type="ARBA" id="ARBA00023098"/>
    </source>
</evidence>
<evidence type="ECO:0000256" key="13">
    <source>
        <dbReference type="ARBA" id="ARBA00023136"/>
    </source>
</evidence>
<keyword evidence="7" id="KW-0808">Transferase</keyword>
<accession>A0A7E4UT99</accession>
<dbReference type="PANTHER" id="PTHR12317">
    <property type="entry name" value="DIACYLGLYCEROL O-ACYLTRANSFERASE"/>
    <property type="match status" value="1"/>
</dbReference>
<organism evidence="15 16">
    <name type="scientific">Panagrellus redivivus</name>
    <name type="common">Microworm</name>
    <dbReference type="NCBI Taxonomy" id="6233"/>
    <lineage>
        <taxon>Eukaryota</taxon>
        <taxon>Metazoa</taxon>
        <taxon>Ecdysozoa</taxon>
        <taxon>Nematoda</taxon>
        <taxon>Chromadorea</taxon>
        <taxon>Rhabditida</taxon>
        <taxon>Tylenchina</taxon>
        <taxon>Panagrolaimomorpha</taxon>
        <taxon>Panagrolaimoidea</taxon>
        <taxon>Panagrolaimidae</taxon>
        <taxon>Panagrellus</taxon>
    </lineage>
</organism>
<comment type="pathway">
    <text evidence="2">Glycerolipid metabolism; triacylglycerol biosynthesis.</text>
</comment>
<evidence type="ECO:0000256" key="11">
    <source>
        <dbReference type="ARBA" id="ARBA00022989"/>
    </source>
</evidence>
<dbReference type="GO" id="GO:0005789">
    <property type="term" value="C:endoplasmic reticulum membrane"/>
    <property type="evidence" value="ECO:0007669"/>
    <property type="project" value="UniProtKB-SubCell"/>
</dbReference>
<dbReference type="InterPro" id="IPR007130">
    <property type="entry name" value="DAGAT"/>
</dbReference>
<comment type="pathway">
    <text evidence="3">Lipid metabolism.</text>
</comment>
<keyword evidence="12" id="KW-0443">Lipid metabolism</keyword>
<dbReference type="CDD" id="cd07987">
    <property type="entry name" value="LPLAT_MGAT-like"/>
    <property type="match status" value="1"/>
</dbReference>
<dbReference type="WBParaSite" id="Pan_g12585.t1">
    <property type="protein sequence ID" value="Pan_g12585.t1"/>
    <property type="gene ID" value="Pan_g12585"/>
</dbReference>
<dbReference type="PANTHER" id="PTHR12317:SF0">
    <property type="entry name" value="ACYLTRANSFERASE"/>
    <property type="match status" value="1"/>
</dbReference>
<dbReference type="GO" id="GO:0004144">
    <property type="term" value="F:diacylglycerol O-acyltransferase activity"/>
    <property type="evidence" value="ECO:0007669"/>
    <property type="project" value="UniProtKB-EC"/>
</dbReference>
<evidence type="ECO:0000256" key="4">
    <source>
        <dbReference type="ARBA" id="ARBA00005420"/>
    </source>
</evidence>
<evidence type="ECO:0000256" key="2">
    <source>
        <dbReference type="ARBA" id="ARBA00004771"/>
    </source>
</evidence>
<evidence type="ECO:0000256" key="6">
    <source>
        <dbReference type="ARBA" id="ARBA00022516"/>
    </source>
</evidence>
<keyword evidence="14" id="KW-0012">Acyltransferase</keyword>
<evidence type="ECO:0000256" key="7">
    <source>
        <dbReference type="ARBA" id="ARBA00022679"/>
    </source>
</evidence>
<keyword evidence="9" id="KW-0319">Glycerol metabolism</keyword>
<evidence type="ECO:0000256" key="9">
    <source>
        <dbReference type="ARBA" id="ARBA00022798"/>
    </source>
</evidence>
<reference evidence="16" key="2">
    <citation type="submission" date="2020-10" db="UniProtKB">
        <authorList>
            <consortium name="WormBaseParasite"/>
        </authorList>
    </citation>
    <scope>IDENTIFICATION</scope>
</reference>
<evidence type="ECO:0000313" key="15">
    <source>
        <dbReference type="Proteomes" id="UP000492821"/>
    </source>
</evidence>
<evidence type="ECO:0000256" key="5">
    <source>
        <dbReference type="ARBA" id="ARBA00013244"/>
    </source>
</evidence>
<name>A0A7E4UT99_PANRE</name>
<keyword evidence="10" id="KW-0256">Endoplasmic reticulum</keyword>
<dbReference type="Proteomes" id="UP000492821">
    <property type="component" value="Unassembled WGS sequence"/>
</dbReference>
<keyword evidence="11" id="KW-1133">Transmembrane helix</keyword>
<keyword evidence="8" id="KW-0812">Transmembrane</keyword>
<evidence type="ECO:0000256" key="8">
    <source>
        <dbReference type="ARBA" id="ARBA00022692"/>
    </source>
</evidence>
<evidence type="ECO:0000256" key="10">
    <source>
        <dbReference type="ARBA" id="ARBA00022824"/>
    </source>
</evidence>
<dbReference type="Pfam" id="PF03982">
    <property type="entry name" value="DAGAT"/>
    <property type="match status" value="1"/>
</dbReference>
<evidence type="ECO:0000256" key="14">
    <source>
        <dbReference type="ARBA" id="ARBA00023315"/>
    </source>
</evidence>
<reference evidence="15" key="1">
    <citation type="journal article" date="2013" name="Genetics">
        <title>The draft genome and transcriptome of Panagrellus redivivus are shaped by the harsh demands of a free-living lifestyle.</title>
        <authorList>
            <person name="Srinivasan J."/>
            <person name="Dillman A.R."/>
            <person name="Macchietto M.G."/>
            <person name="Heikkinen L."/>
            <person name="Lakso M."/>
            <person name="Fracchia K.M."/>
            <person name="Antoshechkin I."/>
            <person name="Mortazavi A."/>
            <person name="Wong G."/>
            <person name="Sternberg P.W."/>
        </authorList>
    </citation>
    <scope>NUCLEOTIDE SEQUENCE [LARGE SCALE GENOMIC DNA]</scope>
    <source>
        <strain evidence="15">MT8872</strain>
    </source>
</reference>
<proteinExistence type="inferred from homology"/>
<dbReference type="GO" id="GO:0006071">
    <property type="term" value="P:glycerol metabolic process"/>
    <property type="evidence" value="ECO:0007669"/>
    <property type="project" value="UniProtKB-KW"/>
</dbReference>
<dbReference type="EC" id="2.3.1.20" evidence="5"/>
<evidence type="ECO:0000256" key="3">
    <source>
        <dbReference type="ARBA" id="ARBA00005189"/>
    </source>
</evidence>
<comment type="subcellular location">
    <subcellularLocation>
        <location evidence="1">Endoplasmic reticulum membrane</location>
        <topology evidence="1">Multi-pass membrane protein</topology>
    </subcellularLocation>
</comment>
<keyword evidence="15" id="KW-1185">Reference proteome</keyword>
<protein>
    <recommendedName>
        <fullName evidence="5">diacylglycerol O-acyltransferase</fullName>
        <ecNumber evidence="5">2.3.1.20</ecNumber>
    </recommendedName>
</protein>
<evidence type="ECO:0000256" key="1">
    <source>
        <dbReference type="ARBA" id="ARBA00004477"/>
    </source>
</evidence>
<comment type="similarity">
    <text evidence="4">Belongs to the diacylglycerol acyltransferase family.</text>
</comment>
<sequence>MKCHLVTTPLQFRFPLRRELFIAAGIITTDAESIEYVLNKEEKGQLVCIVPGGAEESLDSHPDNYDLTLLNRKGFVRIAIKTGAALVPVYNFGENRCFYQVPNKRGTFIRKLQSWFKRMLGFAPCIWSGVGVLNNYIGFMPFATPITTVVGEPLTIPHDPNPSKELIERTHAKYVGALIKLFDDNKARYGIDESVELRIV</sequence>
<keyword evidence="6" id="KW-0444">Lipid biosynthesis</keyword>
<evidence type="ECO:0000313" key="16">
    <source>
        <dbReference type="WBParaSite" id="Pan_g12585.t1"/>
    </source>
</evidence>
<dbReference type="AlphaFoldDB" id="A0A7E4UT99"/>